<accession>A0A8S1HB56</accession>
<evidence type="ECO:0000256" key="1">
    <source>
        <dbReference type="SAM" id="MobiDB-lite"/>
    </source>
</evidence>
<evidence type="ECO:0000313" key="2">
    <source>
        <dbReference type="EMBL" id="CAD6191861.1"/>
    </source>
</evidence>
<protein>
    <submittedName>
        <fullName evidence="2">Uncharacterized protein</fullName>
    </submittedName>
</protein>
<reference evidence="2" key="1">
    <citation type="submission" date="2020-10" db="EMBL/GenBank/DDBJ databases">
        <authorList>
            <person name="Kikuchi T."/>
        </authorList>
    </citation>
    <scope>NUCLEOTIDE SEQUENCE</scope>
    <source>
        <strain evidence="2">NKZ352</strain>
    </source>
</reference>
<sequence length="74" mass="8233">MPEGGRFRVQSVVKGEEATPPPENLQLNLPVGPNGPVKERNKKARDKEEPSLLEDFGLQRAEQPIQKWGTVNSL</sequence>
<dbReference type="Proteomes" id="UP000835052">
    <property type="component" value="Unassembled WGS sequence"/>
</dbReference>
<gene>
    <name evidence="2" type="ORF">CAUJ_LOCUS7780</name>
</gene>
<evidence type="ECO:0000313" key="3">
    <source>
        <dbReference type="Proteomes" id="UP000835052"/>
    </source>
</evidence>
<dbReference type="AlphaFoldDB" id="A0A8S1HB56"/>
<feature type="region of interest" description="Disordered" evidence="1">
    <location>
        <begin position="1"/>
        <end position="49"/>
    </location>
</feature>
<comment type="caution">
    <text evidence="2">The sequence shown here is derived from an EMBL/GenBank/DDBJ whole genome shotgun (WGS) entry which is preliminary data.</text>
</comment>
<keyword evidence="3" id="KW-1185">Reference proteome</keyword>
<name>A0A8S1HB56_9PELO</name>
<dbReference type="EMBL" id="CAJGYM010000024">
    <property type="protein sequence ID" value="CAD6191861.1"/>
    <property type="molecule type" value="Genomic_DNA"/>
</dbReference>
<organism evidence="2 3">
    <name type="scientific">Caenorhabditis auriculariae</name>
    <dbReference type="NCBI Taxonomy" id="2777116"/>
    <lineage>
        <taxon>Eukaryota</taxon>
        <taxon>Metazoa</taxon>
        <taxon>Ecdysozoa</taxon>
        <taxon>Nematoda</taxon>
        <taxon>Chromadorea</taxon>
        <taxon>Rhabditida</taxon>
        <taxon>Rhabditina</taxon>
        <taxon>Rhabditomorpha</taxon>
        <taxon>Rhabditoidea</taxon>
        <taxon>Rhabditidae</taxon>
        <taxon>Peloderinae</taxon>
        <taxon>Caenorhabditis</taxon>
    </lineage>
</organism>
<proteinExistence type="predicted"/>